<sequence length="68" mass="7252">MCHRYSVIAPELPIAVNHHTRGRCAHRAIAGAAATTNAHIMIACPAINSDGGDMFASRWPSIPTRLSS</sequence>
<protein>
    <submittedName>
        <fullName evidence="1">Uncharacterized protein</fullName>
    </submittedName>
</protein>
<dbReference type="Proteomes" id="UP000238296">
    <property type="component" value="Unassembled WGS sequence"/>
</dbReference>
<reference evidence="1 2" key="1">
    <citation type="journal article" date="2017" name="Int. J. Syst. Evol. Microbiol.">
        <title>Mycobacterium talmoniae sp. nov., a slowly growing mycobacterium isolated from human respiratory samples.</title>
        <authorList>
            <person name="Davidson R.M."/>
            <person name="DeGroote M.A."/>
            <person name="Marola J.L."/>
            <person name="Buss S."/>
            <person name="Jones V."/>
            <person name="McNeil M.R."/>
            <person name="Freifeld A.G."/>
            <person name="Elaine Epperson L."/>
            <person name="Hasan N.A."/>
            <person name="Jackson M."/>
            <person name="Iwen P.C."/>
            <person name="Salfinger M."/>
            <person name="Strong M."/>
        </authorList>
    </citation>
    <scope>NUCLEOTIDE SEQUENCE [LARGE SCALE GENOMIC DNA]</scope>
    <source>
        <strain evidence="1 2">ATCC BAA-2683</strain>
    </source>
</reference>
<organism evidence="1 2">
    <name type="scientific">Mycobacterium talmoniae</name>
    <dbReference type="NCBI Taxonomy" id="1858794"/>
    <lineage>
        <taxon>Bacteria</taxon>
        <taxon>Bacillati</taxon>
        <taxon>Actinomycetota</taxon>
        <taxon>Actinomycetes</taxon>
        <taxon>Mycobacteriales</taxon>
        <taxon>Mycobacteriaceae</taxon>
        <taxon>Mycobacterium</taxon>
    </lineage>
</organism>
<name>A0A2S8BPZ3_9MYCO</name>
<evidence type="ECO:0000313" key="2">
    <source>
        <dbReference type="Proteomes" id="UP000238296"/>
    </source>
</evidence>
<accession>A0A2S8BPZ3</accession>
<evidence type="ECO:0000313" key="1">
    <source>
        <dbReference type="EMBL" id="PQM48747.1"/>
    </source>
</evidence>
<gene>
    <name evidence="1" type="ORF">C1Y40_01030</name>
</gene>
<comment type="caution">
    <text evidence="1">The sequence shown here is derived from an EMBL/GenBank/DDBJ whole genome shotgun (WGS) entry which is preliminary data.</text>
</comment>
<proteinExistence type="predicted"/>
<dbReference type="AlphaFoldDB" id="A0A2S8BPZ3"/>
<dbReference type="EMBL" id="PPEA01000146">
    <property type="protein sequence ID" value="PQM48747.1"/>
    <property type="molecule type" value="Genomic_DNA"/>
</dbReference>